<evidence type="ECO:0000256" key="8">
    <source>
        <dbReference type="ARBA" id="ARBA00022679"/>
    </source>
</evidence>
<feature type="signal peptide" evidence="11">
    <location>
        <begin position="1"/>
        <end position="15"/>
    </location>
</feature>
<keyword evidence="6" id="KW-0032">Aminotransferase</keyword>
<dbReference type="PANTHER" id="PTHR11986:SF79">
    <property type="entry name" value="ACETYLORNITHINE AMINOTRANSFERASE, MITOCHONDRIAL"/>
    <property type="match status" value="1"/>
</dbReference>
<dbReference type="InterPro" id="IPR015424">
    <property type="entry name" value="PyrdxlP-dep_Trfase"/>
</dbReference>
<dbReference type="PANTHER" id="PTHR11986">
    <property type="entry name" value="AMINOTRANSFERASE CLASS III"/>
    <property type="match status" value="1"/>
</dbReference>
<comment type="caution">
    <text evidence="12">The sequence shown here is derived from an EMBL/GenBank/DDBJ whole genome shotgun (WGS) entry which is preliminary data.</text>
</comment>
<evidence type="ECO:0000256" key="6">
    <source>
        <dbReference type="ARBA" id="ARBA00022576"/>
    </source>
</evidence>
<evidence type="ECO:0000256" key="5">
    <source>
        <dbReference type="ARBA" id="ARBA00012919"/>
    </source>
</evidence>
<reference evidence="12" key="1">
    <citation type="submission" date="2023-01" db="EMBL/GenBank/DDBJ databases">
        <title>Metagenome sequencing of chrysophaentin producing Chrysophaeum taylorii.</title>
        <authorList>
            <person name="Davison J."/>
            <person name="Bewley C."/>
        </authorList>
    </citation>
    <scope>NUCLEOTIDE SEQUENCE</scope>
    <source>
        <strain evidence="12">NIES-1699</strain>
    </source>
</reference>
<gene>
    <name evidence="12" type="ORF">CTAYLR_000116</name>
</gene>
<dbReference type="GO" id="GO:0003992">
    <property type="term" value="F:N2-acetyl-L-ornithine:2-oxoglutarate 5-aminotransferase activity"/>
    <property type="evidence" value="ECO:0007669"/>
    <property type="project" value="UniProtKB-EC"/>
</dbReference>
<feature type="chain" id="PRO_5042165247" description="acetylornithine transaminase" evidence="11">
    <location>
        <begin position="16"/>
        <end position="436"/>
    </location>
</feature>
<evidence type="ECO:0000313" key="13">
    <source>
        <dbReference type="Proteomes" id="UP001230188"/>
    </source>
</evidence>
<dbReference type="AlphaFoldDB" id="A0AAD7XM79"/>
<evidence type="ECO:0000313" key="12">
    <source>
        <dbReference type="EMBL" id="KAJ8605634.1"/>
    </source>
</evidence>
<comment type="cofactor">
    <cofactor evidence="1">
        <name>pyridoxal 5'-phosphate</name>
        <dbReference type="ChEBI" id="CHEBI:597326"/>
    </cofactor>
</comment>
<dbReference type="Gene3D" id="3.40.640.10">
    <property type="entry name" value="Type I PLP-dependent aspartate aminotransferase-like (Major domain)"/>
    <property type="match status" value="1"/>
</dbReference>
<dbReference type="EMBL" id="JAQMWT010000314">
    <property type="protein sequence ID" value="KAJ8605634.1"/>
    <property type="molecule type" value="Genomic_DNA"/>
</dbReference>
<evidence type="ECO:0000256" key="9">
    <source>
        <dbReference type="ARBA" id="ARBA00022898"/>
    </source>
</evidence>
<evidence type="ECO:0000256" key="7">
    <source>
        <dbReference type="ARBA" id="ARBA00022605"/>
    </source>
</evidence>
<evidence type="ECO:0000256" key="4">
    <source>
        <dbReference type="ARBA" id="ARBA00008954"/>
    </source>
</evidence>
<dbReference type="Proteomes" id="UP001230188">
    <property type="component" value="Unassembled WGS sequence"/>
</dbReference>
<dbReference type="InterPro" id="IPR004636">
    <property type="entry name" value="AcOrn/SuccOrn_fam"/>
</dbReference>
<organism evidence="12 13">
    <name type="scientific">Chrysophaeum taylorii</name>
    <dbReference type="NCBI Taxonomy" id="2483200"/>
    <lineage>
        <taxon>Eukaryota</taxon>
        <taxon>Sar</taxon>
        <taxon>Stramenopiles</taxon>
        <taxon>Ochrophyta</taxon>
        <taxon>Pelagophyceae</taxon>
        <taxon>Pelagomonadales</taxon>
        <taxon>Pelagomonadaceae</taxon>
        <taxon>Chrysophaeum</taxon>
    </lineage>
</organism>
<dbReference type="PROSITE" id="PS00600">
    <property type="entry name" value="AA_TRANSFER_CLASS_3"/>
    <property type="match status" value="1"/>
</dbReference>
<comment type="similarity">
    <text evidence="4 10">Belongs to the class-III pyridoxal-phosphate-dependent aminotransferase family.</text>
</comment>
<protein>
    <recommendedName>
        <fullName evidence="5">acetylornithine transaminase</fullName>
        <ecNumber evidence="5">2.6.1.11</ecNumber>
    </recommendedName>
</protein>
<dbReference type="SUPFAM" id="SSF53383">
    <property type="entry name" value="PLP-dependent transferases"/>
    <property type="match status" value="1"/>
</dbReference>
<evidence type="ECO:0000256" key="10">
    <source>
        <dbReference type="RuleBase" id="RU003560"/>
    </source>
</evidence>
<dbReference type="NCBIfam" id="TIGR00707">
    <property type="entry name" value="argD"/>
    <property type="match status" value="1"/>
</dbReference>
<comment type="pathway">
    <text evidence="3">Amino-acid biosynthesis; L-arginine biosynthesis; N(2)-acetyl-L-ornithine from L-glutamate: step 4/4.</text>
</comment>
<proteinExistence type="inferred from homology"/>
<keyword evidence="11" id="KW-0732">Signal</keyword>
<evidence type="ECO:0000256" key="2">
    <source>
        <dbReference type="ARBA" id="ARBA00004173"/>
    </source>
</evidence>
<dbReference type="InterPro" id="IPR005814">
    <property type="entry name" value="Aminotrans_3"/>
</dbReference>
<name>A0AAD7XM79_9STRA</name>
<evidence type="ECO:0000256" key="1">
    <source>
        <dbReference type="ARBA" id="ARBA00001933"/>
    </source>
</evidence>
<dbReference type="GO" id="GO:0006526">
    <property type="term" value="P:L-arginine biosynthetic process"/>
    <property type="evidence" value="ECO:0007669"/>
    <property type="project" value="UniProtKB-ARBA"/>
</dbReference>
<dbReference type="GO" id="GO:0030170">
    <property type="term" value="F:pyridoxal phosphate binding"/>
    <property type="evidence" value="ECO:0007669"/>
    <property type="project" value="InterPro"/>
</dbReference>
<keyword evidence="7" id="KW-0028">Amino-acid biosynthesis</keyword>
<dbReference type="Pfam" id="PF00202">
    <property type="entry name" value="Aminotran_3"/>
    <property type="match status" value="1"/>
</dbReference>
<accession>A0AAD7XM79</accession>
<dbReference type="Gene3D" id="3.90.1150.10">
    <property type="entry name" value="Aspartate Aminotransferase, domain 1"/>
    <property type="match status" value="1"/>
</dbReference>
<dbReference type="GO" id="GO:0042802">
    <property type="term" value="F:identical protein binding"/>
    <property type="evidence" value="ECO:0007669"/>
    <property type="project" value="TreeGrafter"/>
</dbReference>
<evidence type="ECO:0000256" key="3">
    <source>
        <dbReference type="ARBA" id="ARBA00005024"/>
    </source>
</evidence>
<keyword evidence="8" id="KW-0808">Transferase</keyword>
<sequence length="436" mass="46254">MMVITLLLATELAAALQVVPSSEQKRVQFDKVVQSTYGRYPVTISRGKGCVLYDDDADKAYLDFVAGIATCCLGHGDQRLVDAVSNQMRRVHHVSNLYYIPEQGELAEWLVKRTRGASRVFFCNSGGEANEAALKLALKHATLERKIEAPVVLTALGSFHGRTIATISATAQPKYHGPNGCWKIDLFDHFAYNDVADATAAFERHKGKVAAVLVEPVQGEGGVKPGTPDFFAALRRLCDDEGALLMLDEVQAGVGRTGKMWGHDHVLSGDYTADVVTCAKALGGGVPLGAMLCSPKCDVFQPGDHATTYGGNPLACSAGLAVAKAIDDDGLIDNTRDRGDQLLTGLRKIMDAKPHLVADVRGRGLLVGMELHTPSASDLVALCATNGLLLVPAGPAVVRFVPPLVATSLEVDAALSIVEDALGALEASRNSTEQSL</sequence>
<dbReference type="FunFam" id="3.40.640.10:FF:000004">
    <property type="entry name" value="Acetylornithine aminotransferase"/>
    <property type="match status" value="1"/>
</dbReference>
<dbReference type="PIRSF" id="PIRSF000521">
    <property type="entry name" value="Transaminase_4ab_Lys_Orn"/>
    <property type="match status" value="1"/>
</dbReference>
<dbReference type="InterPro" id="IPR049704">
    <property type="entry name" value="Aminotrans_3_PPA_site"/>
</dbReference>
<dbReference type="InterPro" id="IPR015422">
    <property type="entry name" value="PyrdxlP-dep_Trfase_small"/>
</dbReference>
<dbReference type="EC" id="2.6.1.11" evidence="5"/>
<dbReference type="InterPro" id="IPR050103">
    <property type="entry name" value="Class-III_PLP-dep_AT"/>
</dbReference>
<dbReference type="CDD" id="cd00610">
    <property type="entry name" value="OAT_like"/>
    <property type="match status" value="1"/>
</dbReference>
<keyword evidence="9 10" id="KW-0663">Pyridoxal phosphate</keyword>
<comment type="subcellular location">
    <subcellularLocation>
        <location evidence="2">Mitochondrion</location>
    </subcellularLocation>
</comment>
<dbReference type="NCBIfam" id="NF002325">
    <property type="entry name" value="PRK01278.1"/>
    <property type="match status" value="1"/>
</dbReference>
<dbReference type="GO" id="GO:0005739">
    <property type="term" value="C:mitochondrion"/>
    <property type="evidence" value="ECO:0007669"/>
    <property type="project" value="UniProtKB-SubCell"/>
</dbReference>
<keyword evidence="13" id="KW-1185">Reference proteome</keyword>
<evidence type="ECO:0000256" key="11">
    <source>
        <dbReference type="SAM" id="SignalP"/>
    </source>
</evidence>
<dbReference type="InterPro" id="IPR015421">
    <property type="entry name" value="PyrdxlP-dep_Trfase_major"/>
</dbReference>